<organism evidence="2">
    <name type="scientific">Rouxiella sp. WC2420</name>
    <dbReference type="NCBI Taxonomy" id="3234145"/>
    <lineage>
        <taxon>Bacteria</taxon>
        <taxon>Pseudomonadati</taxon>
        <taxon>Pseudomonadota</taxon>
        <taxon>Gammaproteobacteria</taxon>
        <taxon>Enterobacterales</taxon>
        <taxon>Yersiniaceae</taxon>
        <taxon>Rouxiella</taxon>
    </lineage>
</organism>
<keyword evidence="1" id="KW-0812">Transmembrane</keyword>
<evidence type="ECO:0000256" key="1">
    <source>
        <dbReference type="SAM" id="Phobius"/>
    </source>
</evidence>
<gene>
    <name evidence="2" type="ORF">AB3G37_00370</name>
</gene>
<dbReference type="EMBL" id="CP165628">
    <property type="protein sequence ID" value="XDU72623.1"/>
    <property type="molecule type" value="Genomic_DNA"/>
</dbReference>
<accession>A0AB39VT04</accession>
<protein>
    <submittedName>
        <fullName evidence="2">Uncharacterized protein</fullName>
    </submittedName>
</protein>
<proteinExistence type="predicted"/>
<keyword evidence="1" id="KW-0472">Membrane</keyword>
<name>A0AB39VT04_9GAMM</name>
<sequence length="118" mass="13026">MKKRSLLWVVIIAIIVGLVAWWFNRTPAHDPHYDAAACVAVDVMHQASADDADFSNNIHIVIDNENSDYSINKVKFDANVAQVSVQRYKSLSPQQKAVAAQNLDTCISVMATGPDNKN</sequence>
<feature type="transmembrane region" description="Helical" evidence="1">
    <location>
        <begin position="6"/>
        <end position="23"/>
    </location>
</feature>
<dbReference type="AlphaFoldDB" id="A0AB39VT04"/>
<reference evidence="2" key="1">
    <citation type="submission" date="2024-07" db="EMBL/GenBank/DDBJ databases">
        <authorList>
            <person name="Biller S.J."/>
        </authorList>
    </citation>
    <scope>NUCLEOTIDE SEQUENCE</scope>
    <source>
        <strain evidence="2">WC2420</strain>
    </source>
</reference>
<keyword evidence="1" id="KW-1133">Transmembrane helix</keyword>
<dbReference type="RefSeq" id="WP_369789360.1">
    <property type="nucleotide sequence ID" value="NZ_CP165628.1"/>
</dbReference>
<evidence type="ECO:0000313" key="2">
    <source>
        <dbReference type="EMBL" id="XDU72623.1"/>
    </source>
</evidence>